<comment type="caution">
    <text evidence="2">The sequence shown here is derived from an EMBL/GenBank/DDBJ whole genome shotgun (WGS) entry which is preliminary data.</text>
</comment>
<evidence type="ECO:0000256" key="1">
    <source>
        <dbReference type="SAM" id="MobiDB-lite"/>
    </source>
</evidence>
<feature type="region of interest" description="Disordered" evidence="1">
    <location>
        <begin position="29"/>
        <end position="121"/>
    </location>
</feature>
<feature type="compositionally biased region" description="Polar residues" evidence="1">
    <location>
        <begin position="81"/>
        <end position="100"/>
    </location>
</feature>
<evidence type="ECO:0000313" key="3">
    <source>
        <dbReference type="Proteomes" id="UP000604046"/>
    </source>
</evidence>
<feature type="compositionally biased region" description="Basic and acidic residues" evidence="1">
    <location>
        <begin position="54"/>
        <end position="65"/>
    </location>
</feature>
<feature type="compositionally biased region" description="Basic residues" evidence="1">
    <location>
        <begin position="190"/>
        <end position="199"/>
    </location>
</feature>
<feature type="compositionally biased region" description="Acidic residues" evidence="1">
    <location>
        <begin position="29"/>
        <end position="39"/>
    </location>
</feature>
<sequence>MQTATSAPLSDADANDNLCHALLSDLLKDEDDAGEQTDVPEERSGEITINDSEEERKSPAKRDGKPMACGAQRAPPGLLLSTHSPDVNSLSSPSFHSMSTYLPGHAPTSRDDSPDEEDGLGGLLEEQFDALYPVTAPPSTGPEYDQWLAQLPSIGSANHFNGSCDRCCFHPKGRCLNGYSCQHCHFDHEKRKRKGKKRSERVPELGSEMGSMPPTPHGPHEAFNPVPVVPAPCVSPAFHEGLEIPPPVPAVPDYPFYPEEMPFHPGHPAHPGSLYPDPTGMLEARDDYVRRLEEENHYLRSMLLQHLGPGASSERVHTFTAFGIAHHHGFKIEN</sequence>
<dbReference type="Proteomes" id="UP000604046">
    <property type="component" value="Unassembled WGS sequence"/>
</dbReference>
<organism evidence="2 3">
    <name type="scientific">Symbiodinium natans</name>
    <dbReference type="NCBI Taxonomy" id="878477"/>
    <lineage>
        <taxon>Eukaryota</taxon>
        <taxon>Sar</taxon>
        <taxon>Alveolata</taxon>
        <taxon>Dinophyceae</taxon>
        <taxon>Suessiales</taxon>
        <taxon>Symbiodiniaceae</taxon>
        <taxon>Symbiodinium</taxon>
    </lineage>
</organism>
<keyword evidence="3" id="KW-1185">Reference proteome</keyword>
<gene>
    <name evidence="2" type="primary">shkE</name>
    <name evidence="2" type="ORF">SNAT2548_LOCUS17452</name>
</gene>
<accession>A0A812NZH9</accession>
<dbReference type="OrthoDB" id="428206at2759"/>
<evidence type="ECO:0000313" key="2">
    <source>
        <dbReference type="EMBL" id="CAE7333672.1"/>
    </source>
</evidence>
<feature type="region of interest" description="Disordered" evidence="1">
    <location>
        <begin position="190"/>
        <end position="218"/>
    </location>
</feature>
<protein>
    <submittedName>
        <fullName evidence="2">ShkE protein</fullName>
    </submittedName>
</protein>
<dbReference type="EMBL" id="CAJNDS010002112">
    <property type="protein sequence ID" value="CAE7333672.1"/>
    <property type="molecule type" value="Genomic_DNA"/>
</dbReference>
<reference evidence="2" key="1">
    <citation type="submission" date="2021-02" db="EMBL/GenBank/DDBJ databases">
        <authorList>
            <person name="Dougan E. K."/>
            <person name="Rhodes N."/>
            <person name="Thang M."/>
            <person name="Chan C."/>
        </authorList>
    </citation>
    <scope>NUCLEOTIDE SEQUENCE</scope>
</reference>
<name>A0A812NZH9_9DINO</name>
<proteinExistence type="predicted"/>
<dbReference type="AlphaFoldDB" id="A0A812NZH9"/>